<proteinExistence type="predicted"/>
<protein>
    <recommendedName>
        <fullName evidence="1">JmjC domain-containing protein</fullName>
    </recommendedName>
</protein>
<evidence type="ECO:0000313" key="3">
    <source>
        <dbReference type="Proteomes" id="UP000001064"/>
    </source>
</evidence>
<dbReference type="SUPFAM" id="SSF51197">
    <property type="entry name" value="Clavaminate synthase-like"/>
    <property type="match status" value="1"/>
</dbReference>
<dbReference type="InterPro" id="IPR041667">
    <property type="entry name" value="Cupin_8"/>
</dbReference>
<name>F0ZNU8_DICPU</name>
<dbReference type="RefSeq" id="XP_003289090.1">
    <property type="nucleotide sequence ID" value="XM_003289042.1"/>
</dbReference>
<dbReference type="OrthoDB" id="47172at2759"/>
<dbReference type="PANTHER" id="PTHR12461">
    <property type="entry name" value="HYPOXIA-INDUCIBLE FACTOR 1 ALPHA INHIBITOR-RELATED"/>
    <property type="match status" value="1"/>
</dbReference>
<dbReference type="eggNOG" id="KOG2132">
    <property type="taxonomic scope" value="Eukaryota"/>
</dbReference>
<dbReference type="Gene3D" id="2.60.120.650">
    <property type="entry name" value="Cupin"/>
    <property type="match status" value="1"/>
</dbReference>
<dbReference type="InterPro" id="IPR003347">
    <property type="entry name" value="JmjC_dom"/>
</dbReference>
<evidence type="ECO:0000313" key="2">
    <source>
        <dbReference type="EMBL" id="EGC34356.1"/>
    </source>
</evidence>
<reference evidence="3" key="1">
    <citation type="journal article" date="2011" name="Genome Biol.">
        <title>Comparative genomics of the social amoebae Dictyostelium discoideum and Dictyostelium purpureum.</title>
        <authorList>
            <consortium name="US DOE Joint Genome Institute (JGI-PGF)"/>
            <person name="Sucgang R."/>
            <person name="Kuo A."/>
            <person name="Tian X."/>
            <person name="Salerno W."/>
            <person name="Parikh A."/>
            <person name="Feasley C.L."/>
            <person name="Dalin E."/>
            <person name="Tu H."/>
            <person name="Huang E."/>
            <person name="Barry K."/>
            <person name="Lindquist E."/>
            <person name="Shapiro H."/>
            <person name="Bruce D."/>
            <person name="Schmutz J."/>
            <person name="Salamov A."/>
            <person name="Fey P."/>
            <person name="Gaudet P."/>
            <person name="Anjard C."/>
            <person name="Babu M.M."/>
            <person name="Basu S."/>
            <person name="Bushmanova Y."/>
            <person name="van der Wel H."/>
            <person name="Katoh-Kurasawa M."/>
            <person name="Dinh C."/>
            <person name="Coutinho P.M."/>
            <person name="Saito T."/>
            <person name="Elias M."/>
            <person name="Schaap P."/>
            <person name="Kay R.R."/>
            <person name="Henrissat B."/>
            <person name="Eichinger L."/>
            <person name="Rivero F."/>
            <person name="Putnam N.H."/>
            <person name="West C.M."/>
            <person name="Loomis W.F."/>
            <person name="Chisholm R.L."/>
            <person name="Shaulsky G."/>
            <person name="Strassmann J.E."/>
            <person name="Queller D.C."/>
            <person name="Kuspa A."/>
            <person name="Grigoriev I.V."/>
        </authorList>
    </citation>
    <scope>NUCLEOTIDE SEQUENCE [LARGE SCALE GENOMIC DNA]</scope>
    <source>
        <strain evidence="3">QSDP1</strain>
    </source>
</reference>
<dbReference type="VEuPathDB" id="AmoebaDB:DICPUDRAFT_55855"/>
<feature type="domain" description="JmjC" evidence="1">
    <location>
        <begin position="103"/>
        <end position="254"/>
    </location>
</feature>
<dbReference type="STRING" id="5786.F0ZNU8"/>
<gene>
    <name evidence="2" type="ORF">DICPUDRAFT_55855</name>
</gene>
<dbReference type="EMBL" id="GL871100">
    <property type="protein sequence ID" value="EGC34356.1"/>
    <property type="molecule type" value="Genomic_DNA"/>
</dbReference>
<dbReference type="PANTHER" id="PTHR12461:SF103">
    <property type="entry name" value="JMJC DOMAIN-CONTAINING PROTEIN A-RELATED"/>
    <property type="match status" value="1"/>
</dbReference>
<dbReference type="FunFam" id="2.60.120.650:FF:000080">
    <property type="entry name" value="JmjC domain-containing protein A"/>
    <property type="match status" value="1"/>
</dbReference>
<keyword evidence="3" id="KW-1185">Reference proteome</keyword>
<dbReference type="InParanoid" id="F0ZNU8"/>
<dbReference type="KEGG" id="dpp:DICPUDRAFT_55855"/>
<organism evidence="2 3">
    <name type="scientific">Dictyostelium purpureum</name>
    <name type="common">Slime mold</name>
    <dbReference type="NCBI Taxonomy" id="5786"/>
    <lineage>
        <taxon>Eukaryota</taxon>
        <taxon>Amoebozoa</taxon>
        <taxon>Evosea</taxon>
        <taxon>Eumycetozoa</taxon>
        <taxon>Dictyostelia</taxon>
        <taxon>Dictyosteliales</taxon>
        <taxon>Dictyosteliaceae</taxon>
        <taxon>Dictyostelium</taxon>
    </lineage>
</organism>
<evidence type="ECO:0000259" key="1">
    <source>
        <dbReference type="PROSITE" id="PS51184"/>
    </source>
</evidence>
<dbReference type="OMA" id="NTDIHNM"/>
<dbReference type="Pfam" id="PF13621">
    <property type="entry name" value="Cupin_8"/>
    <property type="match status" value="1"/>
</dbReference>
<dbReference type="SMART" id="SM00558">
    <property type="entry name" value="JmjC"/>
    <property type="match status" value="1"/>
</dbReference>
<dbReference type="GeneID" id="10499924"/>
<accession>F0ZNU8</accession>
<dbReference type="AlphaFoldDB" id="F0ZNU8"/>
<dbReference type="GO" id="GO:0016706">
    <property type="term" value="F:2-oxoglutarate-dependent dioxygenase activity"/>
    <property type="evidence" value="ECO:0000318"/>
    <property type="project" value="GO_Central"/>
</dbReference>
<dbReference type="Proteomes" id="UP000001064">
    <property type="component" value="Unassembled WGS sequence"/>
</dbReference>
<sequence>MVVNIESIKRVDNKTIDKDYFYGLIKENQPIVFSQFAKDWDAIKKWTPEYLLDKVGKHQVDVDMCTFGPMHDIKRMEFSEYLNKSLNNEFKSVDENGNKLRKCKKPYLRNFALFDEFSEFKDDVKNEVVFNTDIHNMVVRGAFIGSPDSATDFHKDTGDNVVAVIRGAKYVIMVPPEDENNINNDKLKENDVKYNENDHGVPIEQHPAFSNCKKVYTTVLTAGESIYIPINWVHYVHNLEFTVSVSCWGKKMII</sequence>
<dbReference type="PROSITE" id="PS51184">
    <property type="entry name" value="JMJC"/>
    <property type="match status" value="1"/>
</dbReference>